<dbReference type="Proteomes" id="UP001630127">
    <property type="component" value="Unassembled WGS sequence"/>
</dbReference>
<sequence>MVAENFMGEVVAGRNILEKEYILGNKYPMTEDISTQSSNDFSANLQSKPPVIAALCSSALKQPEGDQSEANTSKLATFSALEKQERAAKMQQCLTSTLGCQNLAAAPYPSLAISTRRKSIAAALDLKINAAATWDPSVGNFAAISHAFDVATAQEDVVDVVAAHELDVEAAMLHVCTIGTAQEEEFAATSASMVARLDLQNISLLSPLMLKSWEKLRNKPLDCVRRHKATLLCNQLNPLLTIIP</sequence>
<evidence type="ECO:0000313" key="2">
    <source>
        <dbReference type="Proteomes" id="UP001630127"/>
    </source>
</evidence>
<evidence type="ECO:0000313" key="1">
    <source>
        <dbReference type="EMBL" id="KAL3533745.1"/>
    </source>
</evidence>
<proteinExistence type="predicted"/>
<organism evidence="1 2">
    <name type="scientific">Cinchona calisaya</name>
    <dbReference type="NCBI Taxonomy" id="153742"/>
    <lineage>
        <taxon>Eukaryota</taxon>
        <taxon>Viridiplantae</taxon>
        <taxon>Streptophyta</taxon>
        <taxon>Embryophyta</taxon>
        <taxon>Tracheophyta</taxon>
        <taxon>Spermatophyta</taxon>
        <taxon>Magnoliopsida</taxon>
        <taxon>eudicotyledons</taxon>
        <taxon>Gunneridae</taxon>
        <taxon>Pentapetalae</taxon>
        <taxon>asterids</taxon>
        <taxon>lamiids</taxon>
        <taxon>Gentianales</taxon>
        <taxon>Rubiaceae</taxon>
        <taxon>Cinchonoideae</taxon>
        <taxon>Cinchoneae</taxon>
        <taxon>Cinchona</taxon>
    </lineage>
</organism>
<dbReference type="AlphaFoldDB" id="A0ABD3ARB9"/>
<reference evidence="1 2" key="1">
    <citation type="submission" date="2024-11" db="EMBL/GenBank/DDBJ databases">
        <title>A near-complete genome assembly of Cinchona calisaya.</title>
        <authorList>
            <person name="Lian D.C."/>
            <person name="Zhao X.W."/>
            <person name="Wei L."/>
        </authorList>
    </citation>
    <scope>NUCLEOTIDE SEQUENCE [LARGE SCALE GENOMIC DNA]</scope>
    <source>
        <tissue evidence="1">Nenye</tissue>
    </source>
</reference>
<name>A0ABD3ARB9_9GENT</name>
<accession>A0ABD3ARB9</accession>
<keyword evidence="2" id="KW-1185">Reference proteome</keyword>
<comment type="caution">
    <text evidence="1">The sequence shown here is derived from an EMBL/GenBank/DDBJ whole genome shotgun (WGS) entry which is preliminary data.</text>
</comment>
<dbReference type="EMBL" id="JBJUIK010000003">
    <property type="protein sequence ID" value="KAL3533745.1"/>
    <property type="molecule type" value="Genomic_DNA"/>
</dbReference>
<gene>
    <name evidence="1" type="ORF">ACH5RR_007266</name>
</gene>
<protein>
    <submittedName>
        <fullName evidence="1">Uncharacterized protein</fullName>
    </submittedName>
</protein>